<dbReference type="KEGG" id="ppd:Ppro_0659"/>
<keyword evidence="3" id="KW-1185">Reference proteome</keyword>
<dbReference type="Proteomes" id="UP000006732">
    <property type="component" value="Chromosome"/>
</dbReference>
<dbReference type="EMBL" id="CP000482">
    <property type="protein sequence ID" value="ABK98290.1"/>
    <property type="molecule type" value="Genomic_DNA"/>
</dbReference>
<feature type="compositionally biased region" description="Low complexity" evidence="1">
    <location>
        <begin position="242"/>
        <end position="254"/>
    </location>
</feature>
<evidence type="ECO:0000313" key="3">
    <source>
        <dbReference type="Proteomes" id="UP000006732"/>
    </source>
</evidence>
<protein>
    <submittedName>
        <fullName evidence="2">GTP-binding domain protein</fullName>
    </submittedName>
</protein>
<dbReference type="RefSeq" id="WP_011734603.1">
    <property type="nucleotide sequence ID" value="NC_008609.1"/>
</dbReference>
<name>A1ALS0_PELPD</name>
<dbReference type="PANTHER" id="PTHR42708">
    <property type="entry name" value="ATP/GTP-BINDING PROTEIN-RELATED"/>
    <property type="match status" value="1"/>
</dbReference>
<dbReference type="AlphaFoldDB" id="A1ALS0"/>
<dbReference type="STRING" id="338966.Ppro_0659"/>
<sequence length="293" mass="30700">MALVNHATKEINAKIVYYGPEKSGKATSLRYVHARIRPSLRSELKSIPASGSPLLFFDFTPFEHLVFGGYRIRFHLYTLQGSVANPAAWKMTLKGADGLVMVMDATPGRYQAALQSLTQLRDFLDNYGMGLDDIPAVLQLNKADLSGELVAEVAARGLGLKGCRVLTTNALTGAGVLETLSALSPLVMGRVGERDDLPRLRGAEAPSAESGIPADTAPERPADDAGAVDAGPRGGESAHHLAAAAPPGQAVGQVSVSQDGVRVEAGTVVIPLEVSSSQGIQRLTVTVMVAPAP</sequence>
<dbReference type="HOGENOM" id="CLU_077110_1_0_7"/>
<reference evidence="2 3" key="1">
    <citation type="submission" date="2006-10" db="EMBL/GenBank/DDBJ databases">
        <title>Complete sequence of chromosome of Pelobacter propionicus DSM 2379.</title>
        <authorList>
            <consortium name="US DOE Joint Genome Institute"/>
            <person name="Copeland A."/>
            <person name="Lucas S."/>
            <person name="Lapidus A."/>
            <person name="Barry K."/>
            <person name="Detter J.C."/>
            <person name="Glavina del Rio T."/>
            <person name="Hammon N."/>
            <person name="Israni S."/>
            <person name="Dalin E."/>
            <person name="Tice H."/>
            <person name="Pitluck S."/>
            <person name="Saunders E."/>
            <person name="Brettin T."/>
            <person name="Bruce D."/>
            <person name="Han C."/>
            <person name="Tapia R."/>
            <person name="Schmutz J."/>
            <person name="Larimer F."/>
            <person name="Land M."/>
            <person name="Hauser L."/>
            <person name="Kyrpides N."/>
            <person name="Kim E."/>
            <person name="Lovley D."/>
            <person name="Richardson P."/>
        </authorList>
    </citation>
    <scope>NUCLEOTIDE SEQUENCE [LARGE SCALE GENOMIC DNA]</scope>
    <source>
        <strain evidence="3">DSM 2379 / NBRC 103807 / OttBd1</strain>
    </source>
</reference>
<dbReference type="OrthoDB" id="9779858at2"/>
<organism evidence="2 3">
    <name type="scientific">Pelobacter propionicus (strain DSM 2379 / NBRC 103807 / OttBd1)</name>
    <dbReference type="NCBI Taxonomy" id="338966"/>
    <lineage>
        <taxon>Bacteria</taxon>
        <taxon>Pseudomonadati</taxon>
        <taxon>Thermodesulfobacteriota</taxon>
        <taxon>Desulfuromonadia</taxon>
        <taxon>Desulfuromonadales</taxon>
        <taxon>Desulfuromonadaceae</taxon>
        <taxon>Pelobacter</taxon>
    </lineage>
</organism>
<dbReference type="CDD" id="cd00882">
    <property type="entry name" value="Ras_like_GTPase"/>
    <property type="match status" value="1"/>
</dbReference>
<evidence type="ECO:0000313" key="2">
    <source>
        <dbReference type="EMBL" id="ABK98290.1"/>
    </source>
</evidence>
<evidence type="ECO:0000256" key="1">
    <source>
        <dbReference type="SAM" id="MobiDB-lite"/>
    </source>
</evidence>
<dbReference type="Gene3D" id="3.40.50.300">
    <property type="entry name" value="P-loop containing nucleotide triphosphate hydrolases"/>
    <property type="match status" value="1"/>
</dbReference>
<dbReference type="SUPFAM" id="SSF52540">
    <property type="entry name" value="P-loop containing nucleoside triphosphate hydrolases"/>
    <property type="match status" value="1"/>
</dbReference>
<dbReference type="eggNOG" id="COG1100">
    <property type="taxonomic scope" value="Bacteria"/>
</dbReference>
<gene>
    <name evidence="2" type="ordered locus">Ppro_0659</name>
</gene>
<proteinExistence type="predicted"/>
<dbReference type="InterPro" id="IPR052705">
    <property type="entry name" value="Gliding_Motility_GTPase"/>
</dbReference>
<dbReference type="PANTHER" id="PTHR42708:SF1">
    <property type="entry name" value="GLIDING MOTILITY PROTEIN MGLA"/>
    <property type="match status" value="1"/>
</dbReference>
<dbReference type="InterPro" id="IPR027417">
    <property type="entry name" value="P-loop_NTPase"/>
</dbReference>
<accession>A1ALS0</accession>
<feature type="region of interest" description="Disordered" evidence="1">
    <location>
        <begin position="195"/>
        <end position="255"/>
    </location>
</feature>